<evidence type="ECO:0000313" key="3">
    <source>
        <dbReference type="Proteomes" id="UP000008536"/>
    </source>
</evidence>
<feature type="compositionally biased region" description="Basic and acidic residues" evidence="1">
    <location>
        <begin position="170"/>
        <end position="209"/>
    </location>
</feature>
<protein>
    <submittedName>
        <fullName evidence="2">ZYRO0A06622p</fullName>
    </submittedName>
</protein>
<feature type="compositionally biased region" description="Low complexity" evidence="1">
    <location>
        <begin position="429"/>
        <end position="440"/>
    </location>
</feature>
<feature type="region of interest" description="Disordered" evidence="1">
    <location>
        <begin position="268"/>
        <end position="509"/>
    </location>
</feature>
<dbReference type="Pfam" id="PF08316">
    <property type="entry name" value="Pal1"/>
    <property type="match status" value="1"/>
</dbReference>
<feature type="compositionally biased region" description="Basic residues" evidence="1">
    <location>
        <begin position="210"/>
        <end position="224"/>
    </location>
</feature>
<reference evidence="2 3" key="1">
    <citation type="journal article" date="2009" name="Genome Res.">
        <title>Comparative genomics of protoploid Saccharomycetaceae.</title>
        <authorList>
            <consortium name="The Genolevures Consortium"/>
            <person name="Souciet J.-L."/>
            <person name="Dujon B."/>
            <person name="Gaillardin C."/>
            <person name="Johnston M."/>
            <person name="Baret P.V."/>
            <person name="Cliften P."/>
            <person name="Sherman D.J."/>
            <person name="Weissenbach J."/>
            <person name="Westhof E."/>
            <person name="Wincker P."/>
            <person name="Jubin C."/>
            <person name="Poulain J."/>
            <person name="Barbe V."/>
            <person name="Segurens B."/>
            <person name="Artiguenave F."/>
            <person name="Anthouard V."/>
            <person name="Vacherie B."/>
            <person name="Val M.-E."/>
            <person name="Fulton R.S."/>
            <person name="Minx P."/>
            <person name="Wilson R."/>
            <person name="Durrens P."/>
            <person name="Jean G."/>
            <person name="Marck C."/>
            <person name="Martin T."/>
            <person name="Nikolski M."/>
            <person name="Rolland T."/>
            <person name="Seret M.-L."/>
            <person name="Casaregola S."/>
            <person name="Despons L."/>
            <person name="Fairhead C."/>
            <person name="Fischer G."/>
            <person name="Lafontaine I."/>
            <person name="Leh V."/>
            <person name="Lemaire M."/>
            <person name="de Montigny J."/>
            <person name="Neuveglise C."/>
            <person name="Thierry A."/>
            <person name="Blanc-Lenfle I."/>
            <person name="Bleykasten C."/>
            <person name="Diffels J."/>
            <person name="Fritsch E."/>
            <person name="Frangeul L."/>
            <person name="Goeffon A."/>
            <person name="Jauniaux N."/>
            <person name="Kachouri-Lafond R."/>
            <person name="Payen C."/>
            <person name="Potier S."/>
            <person name="Pribylova L."/>
            <person name="Ozanne C."/>
            <person name="Richard G.-F."/>
            <person name="Sacerdot C."/>
            <person name="Straub M.-L."/>
            <person name="Talla E."/>
        </authorList>
    </citation>
    <scope>NUCLEOTIDE SEQUENCE [LARGE SCALE GENOMIC DNA]</scope>
    <source>
        <strain evidence="2 3">ATCC 2623 / CBS 732 / BCRC 21506 / NBRC 1130 / NCYC 568 / NRRL Y-229</strain>
    </source>
</reference>
<gene>
    <name evidence="2" type="ordered locus">ZYRO0A06622g</name>
</gene>
<dbReference type="HOGENOM" id="CLU_041195_1_0_1"/>
<feature type="compositionally biased region" description="Polar residues" evidence="1">
    <location>
        <begin position="1"/>
        <end position="13"/>
    </location>
</feature>
<accession>C5DPW2</accession>
<feature type="compositionally biased region" description="Basic and acidic residues" evidence="1">
    <location>
        <begin position="54"/>
        <end position="67"/>
    </location>
</feature>
<dbReference type="KEGG" id="zro:ZYRO0A06622g"/>
<evidence type="ECO:0000256" key="1">
    <source>
        <dbReference type="SAM" id="MobiDB-lite"/>
    </source>
</evidence>
<dbReference type="InterPro" id="IPR013226">
    <property type="entry name" value="Pal1"/>
</dbReference>
<dbReference type="GO" id="GO:0005737">
    <property type="term" value="C:cytoplasm"/>
    <property type="evidence" value="ECO:0007669"/>
    <property type="project" value="TreeGrafter"/>
</dbReference>
<organism evidence="2 3">
    <name type="scientific">Zygosaccharomyces rouxii (strain ATCC 2623 / CBS 732 / NBRC 1130 / NCYC 568 / NRRL Y-229)</name>
    <dbReference type="NCBI Taxonomy" id="559307"/>
    <lineage>
        <taxon>Eukaryota</taxon>
        <taxon>Fungi</taxon>
        <taxon>Dikarya</taxon>
        <taxon>Ascomycota</taxon>
        <taxon>Saccharomycotina</taxon>
        <taxon>Saccharomycetes</taxon>
        <taxon>Saccharomycetales</taxon>
        <taxon>Saccharomycetaceae</taxon>
        <taxon>Zygosaccharomyces</taxon>
    </lineage>
</organism>
<dbReference type="PANTHER" id="PTHR28307:SF2">
    <property type="entry name" value="PROTEIN PAL1"/>
    <property type="match status" value="1"/>
</dbReference>
<name>C5DPW2_ZYGRC</name>
<feature type="compositionally biased region" description="Polar residues" evidence="1">
    <location>
        <begin position="329"/>
        <end position="351"/>
    </location>
</feature>
<feature type="compositionally biased region" description="Polar residues" evidence="1">
    <location>
        <begin position="21"/>
        <end position="35"/>
    </location>
</feature>
<sequence length="509" mass="55717">MLSRKSTSPSTNPFLDDVENENLNRGSRSSSQNGYTPPRYPKTSPTTAAYPSAEEEKQMLRDRYRETEDMDNSGYGDADADADADLPPSYDEVAGPTKSNAPYRREKASVSSNAAHTPSSPKDPLINSNRESDPRRRYSHYRGPVPSRAGGSGGNNERSVPTAPMVAAPEPRRRYDRDHTPVQPRDRYKERDYSDREHREHREHRDRERSHHHPHRHRSHRHRDHAPSSSKDKKSSNGTKPQPKNVDKIDKMDVTALFGSSFHHDGPFDAVTPHRNKNAKAPPVLAFPADGPNNSIGGAPTKKNAMNEVFGRMDPEDDDDIYQARPKSSPRTTVFGVSSDPSSANGSSTTLDAVKPGAKDLTAFDPRGRVQAVEGPTTDGLGSTTFLDGAPASNKAIGEDVRAHARQTRLGGVQRKPSLSQKLTSTVRGGSSSGPSSSYGNGSGSGTVYSRNLAPEKPLSLTRSHSGHLENGDDDEDVYLGLPSSELSRKKSTGTRLMRRVRSMKVGRK</sequence>
<dbReference type="FunCoup" id="C5DPW2">
    <property type="interactions" value="187"/>
</dbReference>
<proteinExistence type="predicted"/>
<dbReference type="Proteomes" id="UP000008536">
    <property type="component" value="Chromosome A"/>
</dbReference>
<keyword evidence="3" id="KW-1185">Reference proteome</keyword>
<dbReference type="EMBL" id="CU928173">
    <property type="protein sequence ID" value="CAR25723.1"/>
    <property type="molecule type" value="Genomic_DNA"/>
</dbReference>
<dbReference type="PANTHER" id="PTHR28307">
    <property type="entry name" value="PROTEIN PAL1"/>
    <property type="match status" value="1"/>
</dbReference>
<dbReference type="AlphaFoldDB" id="C5DPW2"/>
<dbReference type="InParanoid" id="C5DPW2"/>
<feature type="compositionally biased region" description="Basic residues" evidence="1">
    <location>
        <begin position="490"/>
        <end position="509"/>
    </location>
</feature>
<evidence type="ECO:0000313" key="2">
    <source>
        <dbReference type="EMBL" id="CAR25723.1"/>
    </source>
</evidence>
<feature type="compositionally biased region" description="Polar residues" evidence="1">
    <location>
        <begin position="417"/>
        <end position="428"/>
    </location>
</feature>
<feature type="compositionally biased region" description="Polar residues" evidence="1">
    <location>
        <begin position="109"/>
        <end position="120"/>
    </location>
</feature>
<feature type="region of interest" description="Disordered" evidence="1">
    <location>
        <begin position="1"/>
        <end position="252"/>
    </location>
</feature>